<reference evidence="1 2" key="1">
    <citation type="submission" date="2021-03" db="EMBL/GenBank/DDBJ databases">
        <title>Sequencing the genomes of 1000 actinobacteria strains.</title>
        <authorList>
            <person name="Klenk H.-P."/>
        </authorList>
    </citation>
    <scope>NUCLEOTIDE SEQUENCE [LARGE SCALE GENOMIC DNA]</scope>
    <source>
        <strain evidence="1 2">DSM 46670</strain>
    </source>
</reference>
<organism evidence="1 2">
    <name type="scientific">Kibdelosporangium banguiense</name>
    <dbReference type="NCBI Taxonomy" id="1365924"/>
    <lineage>
        <taxon>Bacteria</taxon>
        <taxon>Bacillati</taxon>
        <taxon>Actinomycetota</taxon>
        <taxon>Actinomycetes</taxon>
        <taxon>Pseudonocardiales</taxon>
        <taxon>Pseudonocardiaceae</taxon>
        <taxon>Kibdelosporangium</taxon>
    </lineage>
</organism>
<name>A0ABS4TL05_9PSEU</name>
<dbReference type="Proteomes" id="UP001519332">
    <property type="component" value="Unassembled WGS sequence"/>
</dbReference>
<dbReference type="InterPro" id="IPR023393">
    <property type="entry name" value="START-like_dom_sf"/>
</dbReference>
<proteinExistence type="predicted"/>
<accession>A0ABS4TL05</accession>
<dbReference type="PANTHER" id="PTHR38588">
    <property type="entry name" value="BLL0334 PROTEIN"/>
    <property type="match status" value="1"/>
</dbReference>
<protein>
    <submittedName>
        <fullName evidence="1">Carbon monoxide dehydrogenase subunit G</fullName>
    </submittedName>
</protein>
<evidence type="ECO:0000313" key="2">
    <source>
        <dbReference type="Proteomes" id="UP001519332"/>
    </source>
</evidence>
<dbReference type="Pfam" id="PF06240">
    <property type="entry name" value="COXG"/>
    <property type="match status" value="1"/>
</dbReference>
<dbReference type="InterPro" id="IPR010419">
    <property type="entry name" value="CO_DH_gsu"/>
</dbReference>
<dbReference type="EMBL" id="JAGINW010000001">
    <property type="protein sequence ID" value="MBP2325112.1"/>
    <property type="molecule type" value="Genomic_DNA"/>
</dbReference>
<dbReference type="RefSeq" id="WP_209642355.1">
    <property type="nucleotide sequence ID" value="NZ_JAGINW010000001.1"/>
</dbReference>
<comment type="caution">
    <text evidence="1">The sequence shown here is derived from an EMBL/GenBank/DDBJ whole genome shotgun (WGS) entry which is preliminary data.</text>
</comment>
<dbReference type="PANTHER" id="PTHR38588:SF1">
    <property type="entry name" value="BLL0334 PROTEIN"/>
    <property type="match status" value="1"/>
</dbReference>
<sequence length="188" mass="20378">MRIDNEFEVAAPVDQVWMYLLDVPRMAPCLPGAELTEVVDDNTYKGRVITKLGPVSMQFAGTAHIVSKDEAARKVVLNAEGAEEKGKGQASLAVTATLVRVGKGTKVLVSQDVEIAGAAAQFGRGMVADVAAVLMKTFAENVAEDIPRWQRGEQRIAPTAPAKGFSIWWQATAAALQRFFVRMFGRSR</sequence>
<evidence type="ECO:0000313" key="1">
    <source>
        <dbReference type="EMBL" id="MBP2325112.1"/>
    </source>
</evidence>
<dbReference type="CDD" id="cd07823">
    <property type="entry name" value="SRPBCC_5"/>
    <property type="match status" value="1"/>
</dbReference>
<keyword evidence="2" id="KW-1185">Reference proteome</keyword>
<dbReference type="Gene3D" id="3.30.530.20">
    <property type="match status" value="1"/>
</dbReference>
<dbReference type="SUPFAM" id="SSF55961">
    <property type="entry name" value="Bet v1-like"/>
    <property type="match status" value="1"/>
</dbReference>
<gene>
    <name evidence="1" type="ORF">JOF56_005497</name>
</gene>